<protein>
    <submittedName>
        <fullName evidence="1">Uncharacterized protein</fullName>
    </submittedName>
</protein>
<evidence type="ECO:0000313" key="2">
    <source>
        <dbReference type="Proteomes" id="UP000032304"/>
    </source>
</evidence>
<reference evidence="1 2" key="1">
    <citation type="journal article" date="2012" name="Nature">
        <title>Repeated polyploidization of Gossypium genomes and the evolution of spinnable cotton fibres.</title>
        <authorList>
            <person name="Paterson A.H."/>
            <person name="Wendel J.F."/>
            <person name="Gundlach H."/>
            <person name="Guo H."/>
            <person name="Jenkins J."/>
            <person name="Jin D."/>
            <person name="Llewellyn D."/>
            <person name="Showmaker K.C."/>
            <person name="Shu S."/>
            <person name="Udall J."/>
            <person name="Yoo M.J."/>
            <person name="Byers R."/>
            <person name="Chen W."/>
            <person name="Doron-Faigenboim A."/>
            <person name="Duke M.V."/>
            <person name="Gong L."/>
            <person name="Grimwood J."/>
            <person name="Grover C."/>
            <person name="Grupp K."/>
            <person name="Hu G."/>
            <person name="Lee T.H."/>
            <person name="Li J."/>
            <person name="Lin L."/>
            <person name="Liu T."/>
            <person name="Marler B.S."/>
            <person name="Page J.T."/>
            <person name="Roberts A.W."/>
            <person name="Romanel E."/>
            <person name="Sanders W.S."/>
            <person name="Szadkowski E."/>
            <person name="Tan X."/>
            <person name="Tang H."/>
            <person name="Xu C."/>
            <person name="Wang J."/>
            <person name="Wang Z."/>
            <person name="Zhang D."/>
            <person name="Zhang L."/>
            <person name="Ashrafi H."/>
            <person name="Bedon F."/>
            <person name="Bowers J.E."/>
            <person name="Brubaker C.L."/>
            <person name="Chee P.W."/>
            <person name="Das S."/>
            <person name="Gingle A.R."/>
            <person name="Haigler C.H."/>
            <person name="Harker D."/>
            <person name="Hoffmann L.V."/>
            <person name="Hovav R."/>
            <person name="Jones D.C."/>
            <person name="Lemke C."/>
            <person name="Mansoor S."/>
            <person name="ur Rahman M."/>
            <person name="Rainville L.N."/>
            <person name="Rambani A."/>
            <person name="Reddy U.K."/>
            <person name="Rong J.K."/>
            <person name="Saranga Y."/>
            <person name="Scheffler B.E."/>
            <person name="Scheffler J.A."/>
            <person name="Stelly D.M."/>
            <person name="Triplett B.A."/>
            <person name="Van Deynze A."/>
            <person name="Vaslin M.F."/>
            <person name="Waghmare V.N."/>
            <person name="Walford S.A."/>
            <person name="Wright R.J."/>
            <person name="Zaki E.A."/>
            <person name="Zhang T."/>
            <person name="Dennis E.S."/>
            <person name="Mayer K.F."/>
            <person name="Peterson D.G."/>
            <person name="Rokhsar D.S."/>
            <person name="Wang X."/>
            <person name="Schmutz J."/>
        </authorList>
    </citation>
    <scope>NUCLEOTIDE SEQUENCE [LARGE SCALE GENOMIC DNA]</scope>
</reference>
<dbReference type="Proteomes" id="UP000032304">
    <property type="component" value="Chromosome 5"/>
</dbReference>
<proteinExistence type="predicted"/>
<gene>
    <name evidence="1" type="ORF">B456_005G209700</name>
</gene>
<accession>A0A0D2SKZ9</accession>
<dbReference type="Gramene" id="KJB31820">
    <property type="protein sequence ID" value="KJB31820"/>
    <property type="gene ID" value="B456_005G209700"/>
</dbReference>
<dbReference type="AlphaFoldDB" id="A0A0D2SKZ9"/>
<evidence type="ECO:0000313" key="1">
    <source>
        <dbReference type="EMBL" id="KJB31820.1"/>
    </source>
</evidence>
<keyword evidence="2" id="KW-1185">Reference proteome</keyword>
<name>A0A0D2SKZ9_GOSRA</name>
<sequence>MNSESNARIDFSPNPYIRHIVICLIRNINRFILNVSQEICILSPCKKSVHNVIEAEAKYYVLHHILQQYAT</sequence>
<organism evidence="1 2">
    <name type="scientific">Gossypium raimondii</name>
    <name type="common">Peruvian cotton</name>
    <name type="synonym">Gossypium klotzschianum subsp. raimondii</name>
    <dbReference type="NCBI Taxonomy" id="29730"/>
    <lineage>
        <taxon>Eukaryota</taxon>
        <taxon>Viridiplantae</taxon>
        <taxon>Streptophyta</taxon>
        <taxon>Embryophyta</taxon>
        <taxon>Tracheophyta</taxon>
        <taxon>Spermatophyta</taxon>
        <taxon>Magnoliopsida</taxon>
        <taxon>eudicotyledons</taxon>
        <taxon>Gunneridae</taxon>
        <taxon>Pentapetalae</taxon>
        <taxon>rosids</taxon>
        <taxon>malvids</taxon>
        <taxon>Malvales</taxon>
        <taxon>Malvaceae</taxon>
        <taxon>Malvoideae</taxon>
        <taxon>Gossypium</taxon>
    </lineage>
</organism>
<dbReference type="EMBL" id="CM001744">
    <property type="protein sequence ID" value="KJB31820.1"/>
    <property type="molecule type" value="Genomic_DNA"/>
</dbReference>